<sequence length="178" mass="20642">MQNLVTELDQVFFLMLNKCHHPVIDHFFRLVTSHFFSLPLYIFLILFIRKNLGWYGVMLFVLTIAIADQCSATLLKPLFGRYRPCYAMDMLSIHLVGTHKGLYGFPSSHASNTFAFAMLFWKIFKWNYKYSYLFFIWATIVSYGRIYGGVHYPLDILGGAILGSGIGMSTYQVYKRSK</sequence>
<dbReference type="SMART" id="SM00014">
    <property type="entry name" value="acidPPc"/>
    <property type="match status" value="1"/>
</dbReference>
<dbReference type="Proteomes" id="UP000270927">
    <property type="component" value="Unassembled WGS sequence"/>
</dbReference>
<dbReference type="InterPro" id="IPR036938">
    <property type="entry name" value="PAP2/HPO_sf"/>
</dbReference>
<evidence type="ECO:0000313" key="3">
    <source>
        <dbReference type="EMBL" id="ROT47458.1"/>
    </source>
</evidence>
<gene>
    <name evidence="3" type="ORF">EDM02_02265</name>
</gene>
<keyword evidence="1" id="KW-0812">Transmembrane</keyword>
<comment type="caution">
    <text evidence="3">The sequence shown here is derived from an EMBL/GenBank/DDBJ whole genome shotgun (WGS) entry which is preliminary data.</text>
</comment>
<feature type="domain" description="Phosphatidic acid phosphatase type 2/haloperoxidase" evidence="2">
    <location>
        <begin position="57"/>
        <end position="171"/>
    </location>
</feature>
<dbReference type="AlphaFoldDB" id="A0A3N2QCB7"/>
<accession>A0A3N2QCB7</accession>
<feature type="transmembrane region" description="Helical" evidence="1">
    <location>
        <begin position="130"/>
        <end position="150"/>
    </location>
</feature>
<feature type="transmembrane region" description="Helical" evidence="1">
    <location>
        <begin position="27"/>
        <end position="48"/>
    </location>
</feature>
<evidence type="ECO:0000313" key="4">
    <source>
        <dbReference type="Proteomes" id="UP000270927"/>
    </source>
</evidence>
<name>A0A3N2QCB7_9BACT</name>
<dbReference type="PANTHER" id="PTHR14969">
    <property type="entry name" value="SPHINGOSINE-1-PHOSPHATE PHOSPHOHYDROLASE"/>
    <property type="match status" value="1"/>
</dbReference>
<dbReference type="InterPro" id="IPR000326">
    <property type="entry name" value="PAP2/HPO"/>
</dbReference>
<evidence type="ECO:0000259" key="2">
    <source>
        <dbReference type="SMART" id="SM00014"/>
    </source>
</evidence>
<proteinExistence type="predicted"/>
<dbReference type="PANTHER" id="PTHR14969:SF13">
    <property type="entry name" value="AT30094P"/>
    <property type="match status" value="1"/>
</dbReference>
<evidence type="ECO:0000256" key="1">
    <source>
        <dbReference type="SAM" id="Phobius"/>
    </source>
</evidence>
<dbReference type="OrthoDB" id="9789113at2"/>
<protein>
    <submittedName>
        <fullName evidence="3">Phosphatase PAP2 family protein</fullName>
    </submittedName>
</protein>
<dbReference type="EMBL" id="RARA01000023">
    <property type="protein sequence ID" value="ROT47458.1"/>
    <property type="molecule type" value="Genomic_DNA"/>
</dbReference>
<dbReference type="SUPFAM" id="SSF48317">
    <property type="entry name" value="Acid phosphatase/Vanadium-dependent haloperoxidase"/>
    <property type="match status" value="1"/>
</dbReference>
<feature type="transmembrane region" description="Helical" evidence="1">
    <location>
        <begin position="54"/>
        <end position="75"/>
    </location>
</feature>
<reference evidence="3 4" key="1">
    <citation type="submission" date="2018-09" db="EMBL/GenBank/DDBJ databases">
        <title>Comparative Genomics of Wolbachia-Cardinium Dual Endosymbiosis in a Plant-Parasitic Nematode.</title>
        <authorList>
            <person name="Brown A.M.V."/>
            <person name="Wasala S.K."/>
            <person name="Howe D.K."/>
            <person name="Peetz A.B."/>
            <person name="Zasada I.A."/>
            <person name="Denver D.R."/>
        </authorList>
    </citation>
    <scope>NUCLEOTIDE SEQUENCE [LARGE SCALE GENOMIC DNA]</scope>
    <source>
        <strain evidence="3 4">Pp_1</strain>
    </source>
</reference>
<feature type="transmembrane region" description="Helical" evidence="1">
    <location>
        <begin position="156"/>
        <end position="174"/>
    </location>
</feature>
<keyword evidence="1" id="KW-1133">Transmembrane helix</keyword>
<keyword evidence="4" id="KW-1185">Reference proteome</keyword>
<dbReference type="Gene3D" id="1.20.144.10">
    <property type="entry name" value="Phosphatidic acid phosphatase type 2/haloperoxidase"/>
    <property type="match status" value="1"/>
</dbReference>
<dbReference type="RefSeq" id="WP_123662698.1">
    <property type="nucleotide sequence ID" value="NZ_RARA01000023.1"/>
</dbReference>
<dbReference type="Pfam" id="PF01569">
    <property type="entry name" value="PAP2"/>
    <property type="match status" value="1"/>
</dbReference>
<keyword evidence="1" id="KW-0472">Membrane</keyword>
<organism evidence="3 4">
    <name type="scientific">Candidatus Cardinium hertigii</name>
    <dbReference type="NCBI Taxonomy" id="247481"/>
    <lineage>
        <taxon>Bacteria</taxon>
        <taxon>Pseudomonadati</taxon>
        <taxon>Bacteroidota</taxon>
        <taxon>Cytophagia</taxon>
        <taxon>Cytophagales</taxon>
        <taxon>Amoebophilaceae</taxon>
        <taxon>Candidatus Cardinium</taxon>
    </lineage>
</organism>